<evidence type="ECO:0000256" key="4">
    <source>
        <dbReference type="ARBA" id="ARBA00023163"/>
    </source>
</evidence>
<dbReference type="InterPro" id="IPR013249">
    <property type="entry name" value="RNA_pol_sigma70_r4_t2"/>
</dbReference>
<evidence type="ECO:0000256" key="3">
    <source>
        <dbReference type="ARBA" id="ARBA00023082"/>
    </source>
</evidence>
<reference evidence="7" key="1">
    <citation type="submission" date="2021-10" db="EMBL/GenBank/DDBJ databases">
        <title>Loktanella gaetbuli sp. nov., isolated from a tidal flat.</title>
        <authorList>
            <person name="Park S."/>
            <person name="Yoon J.-H."/>
        </authorList>
    </citation>
    <scope>NUCLEOTIDE SEQUENCE</scope>
    <source>
        <strain evidence="7">TSTF-M6</strain>
    </source>
</reference>
<dbReference type="PANTHER" id="PTHR43133">
    <property type="entry name" value="RNA POLYMERASE ECF-TYPE SIGMA FACTO"/>
    <property type="match status" value="1"/>
</dbReference>
<gene>
    <name evidence="7" type="ORF">LGQ03_12375</name>
</gene>
<evidence type="ECO:0000313" key="8">
    <source>
        <dbReference type="Proteomes" id="UP001138961"/>
    </source>
</evidence>
<dbReference type="InterPro" id="IPR013324">
    <property type="entry name" value="RNA_pol_sigma_r3/r4-like"/>
</dbReference>
<dbReference type="Proteomes" id="UP001138961">
    <property type="component" value="Unassembled WGS sequence"/>
</dbReference>
<dbReference type="EMBL" id="JAJATZ010000005">
    <property type="protein sequence ID" value="MCB5200037.1"/>
    <property type="molecule type" value="Genomic_DNA"/>
</dbReference>
<protein>
    <submittedName>
        <fullName evidence="7">Sigma-70 family RNA polymerase sigma factor</fullName>
    </submittedName>
</protein>
<feature type="domain" description="RNA polymerase sigma factor 70 region 4 type 2" evidence="6">
    <location>
        <begin position="127"/>
        <end position="177"/>
    </location>
</feature>
<evidence type="ECO:0000313" key="7">
    <source>
        <dbReference type="EMBL" id="MCB5200037.1"/>
    </source>
</evidence>
<evidence type="ECO:0000256" key="1">
    <source>
        <dbReference type="ARBA" id="ARBA00010641"/>
    </source>
</evidence>
<dbReference type="PANTHER" id="PTHR43133:SF62">
    <property type="entry name" value="RNA POLYMERASE SIGMA FACTOR SIGZ"/>
    <property type="match status" value="1"/>
</dbReference>
<dbReference type="CDD" id="cd06171">
    <property type="entry name" value="Sigma70_r4"/>
    <property type="match status" value="1"/>
</dbReference>
<dbReference type="InterPro" id="IPR039425">
    <property type="entry name" value="RNA_pol_sigma-70-like"/>
</dbReference>
<dbReference type="RefSeq" id="WP_226748651.1">
    <property type="nucleotide sequence ID" value="NZ_JAJATZ010000005.1"/>
</dbReference>
<dbReference type="InterPro" id="IPR014284">
    <property type="entry name" value="RNA_pol_sigma-70_dom"/>
</dbReference>
<keyword evidence="2" id="KW-0805">Transcription regulation</keyword>
<accession>A0ABS8BWA4</accession>
<dbReference type="Gene3D" id="1.10.1740.10">
    <property type="match status" value="1"/>
</dbReference>
<dbReference type="NCBIfam" id="TIGR02937">
    <property type="entry name" value="sigma70-ECF"/>
    <property type="match status" value="1"/>
</dbReference>
<sequence>MTDRTAQLRDALKQCAAENDDGLVQILNIEGPQLLGVATRILGRRDLAEDALQDAMVQIWRKAQQFSDTSGSARGWIYAIVRNRCLNILRDGKRLSLMTPEDLATVQEARQSIDPTQDWEILASGSKLQNCLRGLDDKNREAILLAYVGGYSHGEIAAKQDVPLGTTKSWIRRGLTSLKECLA</sequence>
<keyword evidence="4" id="KW-0804">Transcription</keyword>
<comment type="caution">
    <text evidence="7">The sequence shown here is derived from an EMBL/GenBank/DDBJ whole genome shotgun (WGS) entry which is preliminary data.</text>
</comment>
<name>A0ABS8BWA4_9RHOB</name>
<dbReference type="Pfam" id="PF08281">
    <property type="entry name" value="Sigma70_r4_2"/>
    <property type="match status" value="1"/>
</dbReference>
<dbReference type="SUPFAM" id="SSF88946">
    <property type="entry name" value="Sigma2 domain of RNA polymerase sigma factors"/>
    <property type="match status" value="1"/>
</dbReference>
<dbReference type="Gene3D" id="1.10.10.10">
    <property type="entry name" value="Winged helix-like DNA-binding domain superfamily/Winged helix DNA-binding domain"/>
    <property type="match status" value="1"/>
</dbReference>
<evidence type="ECO:0000256" key="2">
    <source>
        <dbReference type="ARBA" id="ARBA00023015"/>
    </source>
</evidence>
<comment type="similarity">
    <text evidence="1">Belongs to the sigma-70 factor family. ECF subfamily.</text>
</comment>
<evidence type="ECO:0000259" key="6">
    <source>
        <dbReference type="Pfam" id="PF08281"/>
    </source>
</evidence>
<keyword evidence="8" id="KW-1185">Reference proteome</keyword>
<keyword evidence="3" id="KW-0731">Sigma factor</keyword>
<organism evidence="7 8">
    <name type="scientific">Loktanella gaetbuli</name>
    <dbReference type="NCBI Taxonomy" id="2881335"/>
    <lineage>
        <taxon>Bacteria</taxon>
        <taxon>Pseudomonadati</taxon>
        <taxon>Pseudomonadota</taxon>
        <taxon>Alphaproteobacteria</taxon>
        <taxon>Rhodobacterales</taxon>
        <taxon>Roseobacteraceae</taxon>
        <taxon>Loktanella</taxon>
    </lineage>
</organism>
<feature type="domain" description="RNA polymerase sigma-70 region 2" evidence="5">
    <location>
        <begin position="31"/>
        <end position="94"/>
    </location>
</feature>
<evidence type="ECO:0000259" key="5">
    <source>
        <dbReference type="Pfam" id="PF04542"/>
    </source>
</evidence>
<dbReference type="InterPro" id="IPR007627">
    <property type="entry name" value="RNA_pol_sigma70_r2"/>
</dbReference>
<dbReference type="SUPFAM" id="SSF88659">
    <property type="entry name" value="Sigma3 and sigma4 domains of RNA polymerase sigma factors"/>
    <property type="match status" value="1"/>
</dbReference>
<dbReference type="Pfam" id="PF04542">
    <property type="entry name" value="Sigma70_r2"/>
    <property type="match status" value="1"/>
</dbReference>
<proteinExistence type="inferred from homology"/>
<dbReference type="InterPro" id="IPR036388">
    <property type="entry name" value="WH-like_DNA-bd_sf"/>
</dbReference>
<dbReference type="InterPro" id="IPR013325">
    <property type="entry name" value="RNA_pol_sigma_r2"/>
</dbReference>